<dbReference type="InterPro" id="IPR001173">
    <property type="entry name" value="Glyco_trans_2-like"/>
</dbReference>
<dbReference type="PANTHER" id="PTHR43179">
    <property type="entry name" value="RHAMNOSYLTRANSFERASE WBBL"/>
    <property type="match status" value="1"/>
</dbReference>
<reference evidence="3" key="1">
    <citation type="submission" date="2010-05" db="EMBL/GenBank/DDBJ databases">
        <title>The complete genome of Truepera radiovictris DSM 17093.</title>
        <authorList>
            <consortium name="US DOE Joint Genome Institute (JGI-PGF)"/>
            <person name="Lucas S."/>
            <person name="Copeland A."/>
            <person name="Lapidus A."/>
            <person name="Glavina del Rio T."/>
            <person name="Dalin E."/>
            <person name="Tice H."/>
            <person name="Bruce D."/>
            <person name="Goodwin L."/>
            <person name="Pitluck S."/>
            <person name="Kyrpides N."/>
            <person name="Mavromatis K."/>
            <person name="Ovchinnikova G."/>
            <person name="Munk A.C."/>
            <person name="Detter J.C."/>
            <person name="Han C."/>
            <person name="Tapia R."/>
            <person name="Land M."/>
            <person name="Hauser L."/>
            <person name="Markowitz V."/>
            <person name="Cheng J.-F."/>
            <person name="Hugenholtz P."/>
            <person name="Woyke T."/>
            <person name="Wu D."/>
            <person name="Tindall B."/>
            <person name="Pomrenke H.G."/>
            <person name="Brambilla E."/>
            <person name="Klenk H.-P."/>
            <person name="Eisen J.A."/>
        </authorList>
    </citation>
    <scope>NUCLEOTIDE SEQUENCE [LARGE SCALE GENOMIC DNA]</scope>
    <source>
        <strain evidence="3">DSM 17093 / CIP 108686 / LMG 22925 / RQ-24</strain>
    </source>
</reference>
<evidence type="ECO:0000313" key="2">
    <source>
        <dbReference type="EMBL" id="ADI14236.1"/>
    </source>
</evidence>
<dbReference type="GO" id="GO:0016740">
    <property type="term" value="F:transferase activity"/>
    <property type="evidence" value="ECO:0007669"/>
    <property type="project" value="UniProtKB-KW"/>
</dbReference>
<feature type="domain" description="Glycosyltransferase 2-like" evidence="1">
    <location>
        <begin position="32"/>
        <end position="152"/>
    </location>
</feature>
<keyword evidence="3" id="KW-1185">Reference proteome</keyword>
<proteinExistence type="predicted"/>
<dbReference type="Proteomes" id="UP000000379">
    <property type="component" value="Chromosome"/>
</dbReference>
<accession>D7CVX3</accession>
<dbReference type="AlphaFoldDB" id="D7CVX3"/>
<dbReference type="Pfam" id="PF00535">
    <property type="entry name" value="Glycos_transf_2"/>
    <property type="match status" value="1"/>
</dbReference>
<sequence>MGFAAGPMTHPELEVDRRGAKLTAPTFEALTILVIHHRTPQLLGECLTRLARYAVGARVIVVDSGPPSERPALRERLLGAELLGVPNHSLAHAVNCGLRLVRTPFVAHMNADVWVTPETFPALLAALEPTEVAMTGPVARTADGRRQHQGPTYTLLYRRLAAQRGEPASLPVPWLSGCLQVLKWRAVAHVGGMDASLRFYNEDMEWCFRLWRAGWTCRLVATEVVHLGGASTPRDPRFLIEGYRGGYRLSQRFRGPLYRALHRSAVLAQSALLRRWGREAHTRAAFDAIFEMFRHQQFDRSPFGATLGSDTDA</sequence>
<keyword evidence="2" id="KW-0808">Transferase</keyword>
<dbReference type="EMBL" id="CP002049">
    <property type="protein sequence ID" value="ADI14236.1"/>
    <property type="molecule type" value="Genomic_DNA"/>
</dbReference>
<dbReference type="KEGG" id="tra:Trad_1109"/>
<reference evidence="2 3" key="2">
    <citation type="journal article" date="2011" name="Stand. Genomic Sci.">
        <title>Complete genome sequence of Truepera radiovictrix type strain (RQ-24).</title>
        <authorList>
            <person name="Ivanova N."/>
            <person name="Rohde C."/>
            <person name="Munk C."/>
            <person name="Nolan M."/>
            <person name="Lucas S."/>
            <person name="Del Rio T.G."/>
            <person name="Tice H."/>
            <person name="Deshpande S."/>
            <person name="Cheng J.F."/>
            <person name="Tapia R."/>
            <person name="Han C."/>
            <person name="Goodwin L."/>
            <person name="Pitluck S."/>
            <person name="Liolios K."/>
            <person name="Mavromatis K."/>
            <person name="Mikhailova N."/>
            <person name="Pati A."/>
            <person name="Chen A."/>
            <person name="Palaniappan K."/>
            <person name="Land M."/>
            <person name="Hauser L."/>
            <person name="Chang Y.J."/>
            <person name="Jeffries C.D."/>
            <person name="Brambilla E."/>
            <person name="Rohde M."/>
            <person name="Goker M."/>
            <person name="Tindall B.J."/>
            <person name="Woyke T."/>
            <person name="Bristow J."/>
            <person name="Eisen J.A."/>
            <person name="Markowitz V."/>
            <person name="Hugenholtz P."/>
            <person name="Kyrpides N.C."/>
            <person name="Klenk H.P."/>
            <person name="Lapidus A."/>
        </authorList>
    </citation>
    <scope>NUCLEOTIDE SEQUENCE [LARGE SCALE GENOMIC DNA]</scope>
    <source>
        <strain evidence="3">DSM 17093 / CIP 108686 / LMG 22925 / RQ-24</strain>
    </source>
</reference>
<dbReference type="eggNOG" id="COG1216">
    <property type="taxonomic scope" value="Bacteria"/>
</dbReference>
<dbReference type="SUPFAM" id="SSF53448">
    <property type="entry name" value="Nucleotide-diphospho-sugar transferases"/>
    <property type="match status" value="1"/>
</dbReference>
<name>D7CVX3_TRURR</name>
<dbReference type="Gene3D" id="3.90.550.10">
    <property type="entry name" value="Spore Coat Polysaccharide Biosynthesis Protein SpsA, Chain A"/>
    <property type="match status" value="1"/>
</dbReference>
<protein>
    <submittedName>
        <fullName evidence="2">Glycosyl transferase family 2</fullName>
    </submittedName>
</protein>
<dbReference type="PANTHER" id="PTHR43179:SF7">
    <property type="entry name" value="RHAMNOSYLTRANSFERASE WBBL"/>
    <property type="match status" value="1"/>
</dbReference>
<organism evidence="2 3">
    <name type="scientific">Truepera radiovictrix (strain DSM 17093 / CIP 108686 / LMG 22925 / RQ-24)</name>
    <dbReference type="NCBI Taxonomy" id="649638"/>
    <lineage>
        <taxon>Bacteria</taxon>
        <taxon>Thermotogati</taxon>
        <taxon>Deinococcota</taxon>
        <taxon>Deinococci</taxon>
        <taxon>Trueperales</taxon>
        <taxon>Trueperaceae</taxon>
        <taxon>Truepera</taxon>
    </lineage>
</organism>
<dbReference type="CAZy" id="GT2">
    <property type="family name" value="Glycosyltransferase Family 2"/>
</dbReference>
<dbReference type="HOGENOM" id="CLU_023845_0_5_0"/>
<dbReference type="STRING" id="649638.Trad_1109"/>
<evidence type="ECO:0000313" key="3">
    <source>
        <dbReference type="Proteomes" id="UP000000379"/>
    </source>
</evidence>
<evidence type="ECO:0000259" key="1">
    <source>
        <dbReference type="Pfam" id="PF00535"/>
    </source>
</evidence>
<gene>
    <name evidence="2" type="ordered locus">Trad_1109</name>
</gene>
<dbReference type="InterPro" id="IPR029044">
    <property type="entry name" value="Nucleotide-diphossugar_trans"/>
</dbReference>